<evidence type="ECO:0000259" key="1">
    <source>
        <dbReference type="Pfam" id="PF03732"/>
    </source>
</evidence>
<dbReference type="AlphaFoldDB" id="A0A803PUA2"/>
<name>A0A803PUA2_CANSA</name>
<dbReference type="Pfam" id="PF03732">
    <property type="entry name" value="Retrotrans_gag"/>
    <property type="match status" value="1"/>
</dbReference>
<dbReference type="Gramene" id="evm.model.06.1396">
    <property type="protein sequence ID" value="cds.evm.model.06.1396"/>
    <property type="gene ID" value="evm.TU.06.1396"/>
</dbReference>
<accession>A0A803PUA2</accession>
<sequence length="162" mass="18745">MEEVEEVCIDDGDPTKVIRVGKDLPSTVKEKIISTVKENSDMLAYFNKPCMIAYGGKSDPMYHLRAFNELMKMQNVSCKARCQCFMVILKGVAYKWFKSLVPRIITSWKKFLEEFLQQHQAASDYVMRVTSITNVTKGEQESLQSYIHRFNASHQSGEYVRR</sequence>
<dbReference type="EMBL" id="UZAU01000606">
    <property type="status" value="NOT_ANNOTATED_CDS"/>
    <property type="molecule type" value="Genomic_DNA"/>
</dbReference>
<evidence type="ECO:0000313" key="3">
    <source>
        <dbReference type="Proteomes" id="UP000596661"/>
    </source>
</evidence>
<dbReference type="PANTHER" id="PTHR33223">
    <property type="entry name" value="CCHC-TYPE DOMAIN-CONTAINING PROTEIN"/>
    <property type="match status" value="1"/>
</dbReference>
<dbReference type="EnsemblPlants" id="evm.model.06.1396">
    <property type="protein sequence ID" value="cds.evm.model.06.1396"/>
    <property type="gene ID" value="evm.TU.06.1396"/>
</dbReference>
<dbReference type="InterPro" id="IPR005162">
    <property type="entry name" value="Retrotrans_gag_dom"/>
</dbReference>
<dbReference type="PANTHER" id="PTHR33223:SF10">
    <property type="entry name" value="AMINOTRANSFERASE-LIKE PLANT MOBILE DOMAIN-CONTAINING PROTEIN"/>
    <property type="match status" value="1"/>
</dbReference>
<protein>
    <recommendedName>
        <fullName evidence="1">Retrotransposon gag domain-containing protein</fullName>
    </recommendedName>
</protein>
<reference evidence="2" key="2">
    <citation type="submission" date="2021-03" db="UniProtKB">
        <authorList>
            <consortium name="EnsemblPlants"/>
        </authorList>
    </citation>
    <scope>IDENTIFICATION</scope>
</reference>
<evidence type="ECO:0000313" key="2">
    <source>
        <dbReference type="EnsemblPlants" id="cds.evm.model.06.1396"/>
    </source>
</evidence>
<dbReference type="OMA" id="HRFNASH"/>
<proteinExistence type="predicted"/>
<keyword evidence="3" id="KW-1185">Reference proteome</keyword>
<feature type="domain" description="Retrotransposon gag" evidence="1">
    <location>
        <begin position="85"/>
        <end position="152"/>
    </location>
</feature>
<dbReference type="Proteomes" id="UP000596661">
    <property type="component" value="Chromosome 6"/>
</dbReference>
<reference evidence="2" key="1">
    <citation type="submission" date="2018-11" db="EMBL/GenBank/DDBJ databases">
        <authorList>
            <person name="Grassa J C."/>
        </authorList>
    </citation>
    <scope>NUCLEOTIDE SEQUENCE [LARGE SCALE GENOMIC DNA]</scope>
</reference>
<organism evidence="2 3">
    <name type="scientific">Cannabis sativa</name>
    <name type="common">Hemp</name>
    <name type="synonym">Marijuana</name>
    <dbReference type="NCBI Taxonomy" id="3483"/>
    <lineage>
        <taxon>Eukaryota</taxon>
        <taxon>Viridiplantae</taxon>
        <taxon>Streptophyta</taxon>
        <taxon>Embryophyta</taxon>
        <taxon>Tracheophyta</taxon>
        <taxon>Spermatophyta</taxon>
        <taxon>Magnoliopsida</taxon>
        <taxon>eudicotyledons</taxon>
        <taxon>Gunneridae</taxon>
        <taxon>Pentapetalae</taxon>
        <taxon>rosids</taxon>
        <taxon>fabids</taxon>
        <taxon>Rosales</taxon>
        <taxon>Cannabaceae</taxon>
        <taxon>Cannabis</taxon>
    </lineage>
</organism>